<dbReference type="SMART" id="SM00320">
    <property type="entry name" value="WD40"/>
    <property type="match status" value="5"/>
</dbReference>
<dbReference type="InterPro" id="IPR015943">
    <property type="entry name" value="WD40/YVTN_repeat-like_dom_sf"/>
</dbReference>
<keyword evidence="1 4" id="KW-0853">WD repeat</keyword>
<dbReference type="Pfam" id="PF00400">
    <property type="entry name" value="WD40"/>
    <property type="match status" value="3"/>
</dbReference>
<dbReference type="Gene3D" id="2.130.10.10">
    <property type="entry name" value="YVTN repeat-like/Quinoprotein amine dehydrogenase"/>
    <property type="match status" value="2"/>
</dbReference>
<evidence type="ECO:0000313" key="5">
    <source>
        <dbReference type="EMBL" id="CAK3995211.1"/>
    </source>
</evidence>
<feature type="repeat" description="WD" evidence="4">
    <location>
        <begin position="94"/>
        <end position="129"/>
    </location>
</feature>
<dbReference type="GO" id="GO:0000445">
    <property type="term" value="C:THO complex part of transcription export complex"/>
    <property type="evidence" value="ECO:0007669"/>
    <property type="project" value="TreeGrafter"/>
</dbReference>
<dbReference type="GO" id="GO:0006406">
    <property type="term" value="P:mRNA export from nucleus"/>
    <property type="evidence" value="ECO:0007669"/>
    <property type="project" value="InterPro"/>
</dbReference>
<comment type="caution">
    <text evidence="5">The sequence shown here is derived from an EMBL/GenBank/DDBJ whole genome shotgun (WGS) entry which is preliminary data.</text>
</comment>
<evidence type="ECO:0000313" key="6">
    <source>
        <dbReference type="Proteomes" id="UP001296104"/>
    </source>
</evidence>
<keyword evidence="6" id="KW-1185">Reference proteome</keyword>
<protein>
    <submittedName>
        <fullName evidence="5">WD repeat-containing</fullName>
    </submittedName>
</protein>
<evidence type="ECO:0000256" key="4">
    <source>
        <dbReference type="PROSITE-ProRule" id="PRU00221"/>
    </source>
</evidence>
<accession>A0AAI8YXS9</accession>
<feature type="repeat" description="WD" evidence="4">
    <location>
        <begin position="274"/>
        <end position="315"/>
    </location>
</feature>
<name>A0AAI8YXS9_9PEZI</name>
<dbReference type="InterPro" id="IPR001680">
    <property type="entry name" value="WD40_rpt"/>
</dbReference>
<gene>
    <name evidence="5" type="ORF">LECACI_7A004048</name>
</gene>
<dbReference type="PROSITE" id="PS50082">
    <property type="entry name" value="WD_REPEATS_2"/>
    <property type="match status" value="2"/>
</dbReference>
<dbReference type="SUPFAM" id="SSF50978">
    <property type="entry name" value="WD40 repeat-like"/>
    <property type="match status" value="1"/>
</dbReference>
<dbReference type="InterPro" id="IPR019775">
    <property type="entry name" value="WD40_repeat_CS"/>
</dbReference>
<dbReference type="InterPro" id="IPR040132">
    <property type="entry name" value="Tex1/THOC3"/>
</dbReference>
<evidence type="ECO:0000256" key="1">
    <source>
        <dbReference type="ARBA" id="ARBA00022574"/>
    </source>
</evidence>
<dbReference type="Proteomes" id="UP001296104">
    <property type="component" value="Unassembled WGS sequence"/>
</dbReference>
<dbReference type="PANTHER" id="PTHR22839:SF0">
    <property type="entry name" value="THO COMPLEX SUBUNIT 3"/>
    <property type="match status" value="1"/>
</dbReference>
<dbReference type="InterPro" id="IPR036322">
    <property type="entry name" value="WD40_repeat_dom_sf"/>
</dbReference>
<dbReference type="EMBL" id="CAVMBE010000021">
    <property type="protein sequence ID" value="CAK3995211.1"/>
    <property type="molecule type" value="Genomic_DNA"/>
</dbReference>
<sequence length="400" mass="42711">MAPPYRPRRLGFNEVADRFPAKKAIVFSETQRPSPTLVPNVRSPAWNPTGSMLAHSMTTNIRVWNPERPDIRASTEMKDAHSVGTTTGKTSTAYAHDGKTVEKVQFNPRTEGLLASTAQDGVVKLWDVRLPGGGTGLAGGPVGGAAGKGGITPKAGEHRLTDARGMFLNWHPDGKQLLSGTHSDSIAVLDVRKIDNALLEIPSNPASNNSANLKYELDATDHSSIKPLDPSGGKAKWFFGPMIFTHAGTELIATSTEGPVYIFSYPDMQHIHTITAHTSATYSVAQSPAGTTLAVGSADSLVTLWDTTTLQANHVLMNYTTAVRDISFSFDGQYLVAGHGHDGQKDGDKGLHIYHTDTGECVHTAETNNPVRDVAWHPLRYAVAYSGDPGGLKVVGGLTG</sequence>
<reference evidence="5" key="1">
    <citation type="submission" date="2023-11" db="EMBL/GenBank/DDBJ databases">
        <authorList>
            <person name="Alioto T."/>
            <person name="Alioto T."/>
            <person name="Gomez Garrido J."/>
        </authorList>
    </citation>
    <scope>NUCLEOTIDE SEQUENCE</scope>
</reference>
<dbReference type="PROSITE" id="PS50294">
    <property type="entry name" value="WD_REPEATS_REGION"/>
    <property type="match status" value="1"/>
</dbReference>
<keyword evidence="2" id="KW-0677">Repeat</keyword>
<evidence type="ECO:0000256" key="3">
    <source>
        <dbReference type="ARBA" id="ARBA00046343"/>
    </source>
</evidence>
<comment type="similarity">
    <text evidence="3">Belongs to the THOC3 family.</text>
</comment>
<dbReference type="PROSITE" id="PS00678">
    <property type="entry name" value="WD_REPEATS_1"/>
    <property type="match status" value="1"/>
</dbReference>
<dbReference type="PANTHER" id="PTHR22839">
    <property type="entry name" value="THO COMPLEX SUBUNIT 3 THO3"/>
    <property type="match status" value="1"/>
</dbReference>
<evidence type="ECO:0000256" key="2">
    <source>
        <dbReference type="ARBA" id="ARBA00022737"/>
    </source>
</evidence>
<dbReference type="AlphaFoldDB" id="A0AAI8YXS9"/>
<organism evidence="5 6">
    <name type="scientific">Lecanosticta acicola</name>
    <dbReference type="NCBI Taxonomy" id="111012"/>
    <lineage>
        <taxon>Eukaryota</taxon>
        <taxon>Fungi</taxon>
        <taxon>Dikarya</taxon>
        <taxon>Ascomycota</taxon>
        <taxon>Pezizomycotina</taxon>
        <taxon>Dothideomycetes</taxon>
        <taxon>Dothideomycetidae</taxon>
        <taxon>Mycosphaerellales</taxon>
        <taxon>Mycosphaerellaceae</taxon>
        <taxon>Lecanosticta</taxon>
    </lineage>
</organism>
<proteinExistence type="inferred from homology"/>